<reference evidence="1" key="1">
    <citation type="submission" date="2020-06" db="EMBL/GenBank/DDBJ databases">
        <title>Draft genome of Bugula neritina, a colonial animal packing powerful symbionts and potential medicines.</title>
        <authorList>
            <person name="Rayko M."/>
        </authorList>
    </citation>
    <scope>NUCLEOTIDE SEQUENCE [LARGE SCALE GENOMIC DNA]</scope>
    <source>
        <strain evidence="1">Kwan_BN1</strain>
    </source>
</reference>
<organism evidence="1 2">
    <name type="scientific">Bugula neritina</name>
    <name type="common">Brown bryozoan</name>
    <name type="synonym">Sertularia neritina</name>
    <dbReference type="NCBI Taxonomy" id="10212"/>
    <lineage>
        <taxon>Eukaryota</taxon>
        <taxon>Metazoa</taxon>
        <taxon>Spiralia</taxon>
        <taxon>Lophotrochozoa</taxon>
        <taxon>Bryozoa</taxon>
        <taxon>Gymnolaemata</taxon>
        <taxon>Cheilostomatida</taxon>
        <taxon>Flustrina</taxon>
        <taxon>Buguloidea</taxon>
        <taxon>Bugulidae</taxon>
        <taxon>Bugula</taxon>
    </lineage>
</organism>
<proteinExistence type="predicted"/>
<name>A0A7J7K3L5_BUGNE</name>
<protein>
    <submittedName>
        <fullName evidence="1">Uncharacterized protein</fullName>
    </submittedName>
</protein>
<dbReference type="AlphaFoldDB" id="A0A7J7K3L5"/>
<dbReference type="Proteomes" id="UP000593567">
    <property type="component" value="Unassembled WGS sequence"/>
</dbReference>
<gene>
    <name evidence="1" type="ORF">EB796_009145</name>
</gene>
<keyword evidence="2" id="KW-1185">Reference proteome</keyword>
<evidence type="ECO:0000313" key="2">
    <source>
        <dbReference type="Proteomes" id="UP000593567"/>
    </source>
</evidence>
<accession>A0A7J7K3L5</accession>
<sequence>MMDKRRINNIYHYKNILTLRGNSKLCQAFLDESQIILVQQVGTMPTFSTIHLAVETKLNKLTSSMHHRIKSAIGSGRGGIII</sequence>
<comment type="caution">
    <text evidence="1">The sequence shown here is derived from an EMBL/GenBank/DDBJ whole genome shotgun (WGS) entry which is preliminary data.</text>
</comment>
<dbReference type="EMBL" id="VXIV02001497">
    <property type="protein sequence ID" value="KAF6032544.1"/>
    <property type="molecule type" value="Genomic_DNA"/>
</dbReference>
<evidence type="ECO:0000313" key="1">
    <source>
        <dbReference type="EMBL" id="KAF6032544.1"/>
    </source>
</evidence>